<dbReference type="Pfam" id="PF01554">
    <property type="entry name" value="MatE"/>
    <property type="match status" value="2"/>
</dbReference>
<evidence type="ECO:0000256" key="3">
    <source>
        <dbReference type="ARBA" id="ARBA00022692"/>
    </source>
</evidence>
<comment type="caution">
    <text evidence="7">The sequence shown here is derived from an EMBL/GenBank/DDBJ whole genome shotgun (WGS) entry which is preliminary data.</text>
</comment>
<dbReference type="Proteomes" id="UP000788993">
    <property type="component" value="Unassembled WGS sequence"/>
</dbReference>
<feature type="transmembrane region" description="Helical" evidence="6">
    <location>
        <begin position="304"/>
        <end position="319"/>
    </location>
</feature>
<name>A0A9P8T4B0_9ASCO</name>
<keyword evidence="4 6" id="KW-1133">Transmembrane helix</keyword>
<evidence type="ECO:0008006" key="9">
    <source>
        <dbReference type="Google" id="ProtNLM"/>
    </source>
</evidence>
<dbReference type="InterPro" id="IPR002528">
    <property type="entry name" value="MATE_fam"/>
</dbReference>
<keyword evidence="8" id="KW-1185">Reference proteome</keyword>
<dbReference type="InterPro" id="IPR045069">
    <property type="entry name" value="MATE_euk"/>
</dbReference>
<evidence type="ECO:0000256" key="1">
    <source>
        <dbReference type="ARBA" id="ARBA00004141"/>
    </source>
</evidence>
<keyword evidence="5 6" id="KW-0472">Membrane</keyword>
<dbReference type="NCBIfam" id="TIGR00797">
    <property type="entry name" value="matE"/>
    <property type="match status" value="1"/>
</dbReference>
<feature type="transmembrane region" description="Helical" evidence="6">
    <location>
        <begin position="553"/>
        <end position="576"/>
    </location>
</feature>
<feature type="transmembrane region" description="Helical" evidence="6">
    <location>
        <begin position="331"/>
        <end position="356"/>
    </location>
</feature>
<dbReference type="GO" id="GO:0015297">
    <property type="term" value="F:antiporter activity"/>
    <property type="evidence" value="ECO:0007669"/>
    <property type="project" value="InterPro"/>
</dbReference>
<accession>A0A9P8T4B0</accession>
<feature type="transmembrane region" description="Helical" evidence="6">
    <location>
        <begin position="220"/>
        <end position="237"/>
    </location>
</feature>
<dbReference type="GO" id="GO:0016020">
    <property type="term" value="C:membrane"/>
    <property type="evidence" value="ECO:0007669"/>
    <property type="project" value="UniProtKB-SubCell"/>
</dbReference>
<reference evidence="7" key="2">
    <citation type="submission" date="2021-01" db="EMBL/GenBank/DDBJ databases">
        <authorList>
            <person name="Schikora-Tamarit M.A."/>
        </authorList>
    </citation>
    <scope>NUCLEOTIDE SEQUENCE</scope>
    <source>
        <strain evidence="7">NCAIM Y.01608</strain>
    </source>
</reference>
<proteinExistence type="inferred from homology"/>
<dbReference type="AlphaFoldDB" id="A0A9P8T4B0"/>
<dbReference type="EMBL" id="JAEUBD010001178">
    <property type="protein sequence ID" value="KAH3665074.1"/>
    <property type="molecule type" value="Genomic_DNA"/>
</dbReference>
<comment type="subcellular location">
    <subcellularLocation>
        <location evidence="1">Membrane</location>
        <topology evidence="1">Multi-pass membrane protein</topology>
    </subcellularLocation>
</comment>
<gene>
    <name evidence="7" type="ORF">OGATHE_003889</name>
</gene>
<feature type="transmembrane region" description="Helical" evidence="6">
    <location>
        <begin position="444"/>
        <end position="464"/>
    </location>
</feature>
<protein>
    <recommendedName>
        <fullName evidence="9">MATE efflux family protein</fullName>
    </recommendedName>
</protein>
<evidence type="ECO:0000313" key="8">
    <source>
        <dbReference type="Proteomes" id="UP000788993"/>
    </source>
</evidence>
<feature type="transmembrane region" description="Helical" evidence="6">
    <location>
        <begin position="406"/>
        <end position="424"/>
    </location>
</feature>
<evidence type="ECO:0000256" key="4">
    <source>
        <dbReference type="ARBA" id="ARBA00022989"/>
    </source>
</evidence>
<evidence type="ECO:0000256" key="2">
    <source>
        <dbReference type="ARBA" id="ARBA00010199"/>
    </source>
</evidence>
<comment type="similarity">
    <text evidence="2">Belongs to the multi antimicrobial extrusion (MATE) (TC 2.A.66.1) family.</text>
</comment>
<evidence type="ECO:0000256" key="5">
    <source>
        <dbReference type="ARBA" id="ARBA00023136"/>
    </source>
</evidence>
<dbReference type="PANTHER" id="PTHR11206">
    <property type="entry name" value="MULTIDRUG RESISTANCE PROTEIN"/>
    <property type="match status" value="1"/>
</dbReference>
<dbReference type="GO" id="GO:1990961">
    <property type="term" value="P:xenobiotic detoxification by transmembrane export across the plasma membrane"/>
    <property type="evidence" value="ECO:0007669"/>
    <property type="project" value="InterPro"/>
</dbReference>
<evidence type="ECO:0000256" key="6">
    <source>
        <dbReference type="SAM" id="Phobius"/>
    </source>
</evidence>
<evidence type="ECO:0000313" key="7">
    <source>
        <dbReference type="EMBL" id="KAH3665074.1"/>
    </source>
</evidence>
<reference evidence="7" key="1">
    <citation type="journal article" date="2021" name="Open Biol.">
        <title>Shared evolutionary footprints suggest mitochondrial oxidative damage underlies multiple complex I losses in fungi.</title>
        <authorList>
            <person name="Schikora-Tamarit M.A."/>
            <person name="Marcet-Houben M."/>
            <person name="Nosek J."/>
            <person name="Gabaldon T."/>
        </authorList>
    </citation>
    <scope>NUCLEOTIDE SEQUENCE</scope>
    <source>
        <strain evidence="7">NCAIM Y.01608</strain>
    </source>
</reference>
<feature type="transmembrane region" description="Helical" evidence="6">
    <location>
        <begin position="267"/>
        <end position="284"/>
    </location>
</feature>
<feature type="transmembrane region" description="Helical" evidence="6">
    <location>
        <begin position="362"/>
        <end position="385"/>
    </location>
</feature>
<sequence length="623" mass="68612">MDRRDSIKRRNTGLFSRTLGTLPKSIMNSNNTAINSKRRKIPLMFVPPSTKSPLFVYNNDVDQRSFLSLGTGSQLVSEHHSAVIGDTESVMSSRSLPSTLEYTDDELDSVHQWLEEERQRRSMTDPGSPFPNYGAANDTDELMSQADRLFKDHESDVSYTDDMGLKDESDEDFAHERATVASESRKLAQYSFPLILTFVLEQIFSLVSVIFVGHLGKQELAAVSMASMTSTIVLAIYEGIATSLDTLCPQAYGAGQYAKVGVHTQRCSLFSLVLYIPAALFWWYSGSVLGKFIDDAEVVKLSQQFLRILILGGPAYILFENGKRFLQAQEIFEAGTLILFITSPINILVNWLLIYYLGFGYIGAPIAAVINFWLMFILLVLYVMFIDGEECWDGFSKDALSHWYDLSLLAVPGTITLLAESLAYEVLTLLASYFGTDALATQSALSSLVSLLYMVPFALSVASSTRLANFVGAGNIDAARIATRVGLCASVACASLSSCFILFGQKFIARLFTEDPQVIKMITGLCPLVSVFVLFDGLACVANGLLRALALQAIGGVLSLLGYYVVAVPLAFVLAFQRDMELVGLWIGNGTGLLLIGLVELFVIYRVDWAKIVEVARKRNQDK</sequence>
<feature type="transmembrane region" description="Helical" evidence="6">
    <location>
        <begin position="521"/>
        <end position="546"/>
    </location>
</feature>
<dbReference type="GO" id="GO:0042910">
    <property type="term" value="F:xenobiotic transmembrane transporter activity"/>
    <property type="evidence" value="ECO:0007669"/>
    <property type="project" value="InterPro"/>
</dbReference>
<organism evidence="7 8">
    <name type="scientific">Ogataea polymorpha</name>
    <dbReference type="NCBI Taxonomy" id="460523"/>
    <lineage>
        <taxon>Eukaryota</taxon>
        <taxon>Fungi</taxon>
        <taxon>Dikarya</taxon>
        <taxon>Ascomycota</taxon>
        <taxon>Saccharomycotina</taxon>
        <taxon>Pichiomycetes</taxon>
        <taxon>Pichiales</taxon>
        <taxon>Pichiaceae</taxon>
        <taxon>Ogataea</taxon>
    </lineage>
</organism>
<dbReference type="CDD" id="cd13132">
    <property type="entry name" value="MATE_eukaryotic"/>
    <property type="match status" value="1"/>
</dbReference>
<feature type="transmembrane region" description="Helical" evidence="6">
    <location>
        <begin position="192"/>
        <end position="214"/>
    </location>
</feature>
<feature type="transmembrane region" description="Helical" evidence="6">
    <location>
        <begin position="485"/>
        <end position="509"/>
    </location>
</feature>
<feature type="transmembrane region" description="Helical" evidence="6">
    <location>
        <begin position="582"/>
        <end position="605"/>
    </location>
</feature>
<keyword evidence="3 6" id="KW-0812">Transmembrane</keyword>